<gene>
    <name evidence="2" type="ORF">AYBTSS11_LOCUS9458</name>
</gene>
<feature type="region of interest" description="Disordered" evidence="1">
    <location>
        <begin position="1"/>
        <end position="68"/>
    </location>
</feature>
<keyword evidence="3" id="KW-1185">Reference proteome</keyword>
<sequence>MHKLYPTTRQNHIRTKHSYSDPENHDPKSKYPHLDSTLNPHPSRTKIKTYSYGPNENHQVKGNRNKEKNERDWCLVGRRSVGVQCSQEARGFAMKLVVAAGGAIRGGLGEGATGEGGKALLRLGSDSASSGSRWRIDLGKEVATKSRWVLGGTRNGL</sequence>
<organism evidence="2 3">
    <name type="scientific">Sphenostylis stenocarpa</name>
    <dbReference type="NCBI Taxonomy" id="92480"/>
    <lineage>
        <taxon>Eukaryota</taxon>
        <taxon>Viridiplantae</taxon>
        <taxon>Streptophyta</taxon>
        <taxon>Embryophyta</taxon>
        <taxon>Tracheophyta</taxon>
        <taxon>Spermatophyta</taxon>
        <taxon>Magnoliopsida</taxon>
        <taxon>eudicotyledons</taxon>
        <taxon>Gunneridae</taxon>
        <taxon>Pentapetalae</taxon>
        <taxon>rosids</taxon>
        <taxon>fabids</taxon>
        <taxon>Fabales</taxon>
        <taxon>Fabaceae</taxon>
        <taxon>Papilionoideae</taxon>
        <taxon>50 kb inversion clade</taxon>
        <taxon>NPAAA clade</taxon>
        <taxon>indigoferoid/millettioid clade</taxon>
        <taxon>Phaseoleae</taxon>
        <taxon>Sphenostylis</taxon>
    </lineage>
</organism>
<evidence type="ECO:0000313" key="2">
    <source>
        <dbReference type="EMBL" id="CAJ1939986.1"/>
    </source>
</evidence>
<feature type="compositionally biased region" description="Polar residues" evidence="1">
    <location>
        <begin position="52"/>
        <end position="62"/>
    </location>
</feature>
<evidence type="ECO:0000256" key="1">
    <source>
        <dbReference type="SAM" id="MobiDB-lite"/>
    </source>
</evidence>
<protein>
    <submittedName>
        <fullName evidence="2">Uncharacterized protein</fullName>
    </submittedName>
</protein>
<dbReference type="Proteomes" id="UP001189624">
    <property type="component" value="Chromosome 3"/>
</dbReference>
<evidence type="ECO:0000313" key="3">
    <source>
        <dbReference type="Proteomes" id="UP001189624"/>
    </source>
</evidence>
<proteinExistence type="predicted"/>
<dbReference type="EMBL" id="OY731400">
    <property type="protein sequence ID" value="CAJ1939986.1"/>
    <property type="molecule type" value="Genomic_DNA"/>
</dbReference>
<name>A0AA86SDE6_9FABA</name>
<dbReference type="Gramene" id="rna-AYBTSS11_LOCUS9458">
    <property type="protein sequence ID" value="CAJ1939986.1"/>
    <property type="gene ID" value="gene-AYBTSS11_LOCUS9458"/>
</dbReference>
<accession>A0AA86SDE6</accession>
<dbReference type="AlphaFoldDB" id="A0AA86SDE6"/>
<feature type="compositionally biased region" description="Basic and acidic residues" evidence="1">
    <location>
        <begin position="18"/>
        <end position="33"/>
    </location>
</feature>
<reference evidence="2" key="1">
    <citation type="submission" date="2023-10" db="EMBL/GenBank/DDBJ databases">
        <authorList>
            <person name="Domelevo Entfellner J.-B."/>
        </authorList>
    </citation>
    <scope>NUCLEOTIDE SEQUENCE</scope>
</reference>